<proteinExistence type="predicted"/>
<dbReference type="RefSeq" id="WP_011254432.1">
    <property type="nucleotide sequence ID" value="NC_006814.3"/>
</dbReference>
<reference evidence="1 2" key="1">
    <citation type="journal article" date="2005" name="Proc. Natl. Acad. Sci. U.S.A.">
        <title>Complete genome sequence of the probiotic lactic acid bacterium Lactobacillus acidophilus NCFM.</title>
        <authorList>
            <person name="Altermann E."/>
            <person name="Russell W.M."/>
            <person name="Azcarate-Peril M.A."/>
            <person name="Barrangou R."/>
            <person name="Buck B.L."/>
            <person name="McAuliffe O."/>
            <person name="Souther N."/>
            <person name="Dobson A."/>
            <person name="Duong T."/>
            <person name="Callanan M."/>
            <person name="Lick S."/>
            <person name="Hamrick A."/>
            <person name="Cano R."/>
            <person name="Klaenhammer T.R."/>
        </authorList>
    </citation>
    <scope>NUCLEOTIDE SEQUENCE [LARGE SCALE GENOMIC DNA]</scope>
    <source>
        <strain evidence="2">ATCC 700396 / NCK56 / N2 / NCFM</strain>
    </source>
</reference>
<keyword evidence="2" id="KW-1185">Reference proteome</keyword>
<dbReference type="GO" id="GO:0005524">
    <property type="term" value="F:ATP binding"/>
    <property type="evidence" value="ECO:0007669"/>
    <property type="project" value="UniProtKB-KW"/>
</dbReference>
<dbReference type="AlphaFoldDB" id="Q5FJD7"/>
<gene>
    <name evidence="1" type="ordered locus">LBA1360</name>
</gene>
<dbReference type="HOGENOM" id="CLU_764577_0_0_9"/>
<evidence type="ECO:0000313" key="2">
    <source>
        <dbReference type="Proteomes" id="UP000006381"/>
    </source>
</evidence>
<dbReference type="Proteomes" id="UP000006381">
    <property type="component" value="Chromosome"/>
</dbReference>
<organism evidence="2">
    <name type="scientific">Lactobacillus acidophilus (strain ATCC 700396 / NCK56 / N2 / NCFM)</name>
    <dbReference type="NCBI Taxonomy" id="272621"/>
    <lineage>
        <taxon>Bacteria</taxon>
        <taxon>Bacillati</taxon>
        <taxon>Bacillota</taxon>
        <taxon>Bacilli</taxon>
        <taxon>Lactobacillales</taxon>
        <taxon>Lactobacillaceae</taxon>
        <taxon>Lactobacillus</taxon>
    </lineage>
</organism>
<name>Q5FJD7_LACAC</name>
<protein>
    <submittedName>
        <fullName evidence="1">Putative molybdenum ABC transporter ATP-binding protein</fullName>
    </submittedName>
</protein>
<accession>Q5FJD7</accession>
<keyword evidence="1" id="KW-0067">ATP-binding</keyword>
<dbReference type="KEGG" id="lac:LBA1360"/>
<dbReference type="eggNOG" id="ENOG50309JY">
    <property type="taxonomic scope" value="Bacteria"/>
</dbReference>
<dbReference type="STRING" id="272621.LBA1360"/>
<sequence>MKPENLKKLLHNRNKIKHENSYIKEDKLNLTYVKINDLKNTKKATAFNMVRNKAIDNQLNKYLHPNSIHIRLKPYFEDKTLIHWIGILGDVTLPNSTNLNGSLLIDKISCYPNIEILDYHAWLNIDHIKYIGHQKQQLAIGDYIEGFSLVKQYGQGKYGLDATFIKKAGIFIGTNKPETLVSSYDRQDSWVVELNNNNLTKKNYENNYLTKNIKDFATTGAHVDARFQPSRYKKFQQRLEELQQGKSEDVLPLIDKTKKAYVATVVRSHAVEIPSISHKMPQLEVKNVMVKDSNRLIFAKYYLPYVIDIKVLGELKAGDIIQFTSEATPSNTGTFSKVTDFKLLTKHDFTPLPSNPNAFLAI</sequence>
<keyword evidence="1" id="KW-0547">Nucleotide-binding</keyword>
<evidence type="ECO:0000313" key="1">
    <source>
        <dbReference type="EMBL" id="AAV43187.1"/>
    </source>
</evidence>
<dbReference type="EMBL" id="CP000033">
    <property type="protein sequence ID" value="AAV43187.1"/>
    <property type="molecule type" value="Genomic_DNA"/>
</dbReference>